<protein>
    <submittedName>
        <fullName evidence="1">Uncharacterized protein</fullName>
    </submittedName>
</protein>
<organism evidence="1 2">
    <name type="scientific">Mycoplasmopsis edwardii</name>
    <dbReference type="NCBI Taxonomy" id="53558"/>
    <lineage>
        <taxon>Bacteria</taxon>
        <taxon>Bacillati</taxon>
        <taxon>Mycoplasmatota</taxon>
        <taxon>Mycoplasmoidales</taxon>
        <taxon>Metamycoplasmataceae</taxon>
        <taxon>Mycoplasmopsis</taxon>
    </lineage>
</organism>
<evidence type="ECO:0000313" key="1">
    <source>
        <dbReference type="EMBL" id="WBP84156.1"/>
    </source>
</evidence>
<evidence type="ECO:0000313" key="2">
    <source>
        <dbReference type="Proteomes" id="UP001213039"/>
    </source>
</evidence>
<dbReference type="EMBL" id="CP114370">
    <property type="protein sequence ID" value="WBP84156.1"/>
    <property type="molecule type" value="Genomic_DNA"/>
</dbReference>
<reference evidence="1" key="1">
    <citation type="submission" date="2022-12" db="EMBL/GenBank/DDBJ databases">
        <authorList>
            <consortium name="Asia Pacific Centre for Animal Health"/>
            <person name="Klose S.M."/>
            <person name="Legione A.R."/>
            <person name="Monotti I."/>
            <person name="Bushell R."/>
            <person name="Marenda M.S."/>
            <person name="Sugiyama T."/>
            <person name="Browning G.F."/>
            <person name="Vaz P.K."/>
        </authorList>
    </citation>
    <scope>NUCLEOTIDE SEQUENCE</scope>
    <source>
        <strain evidence="1">Felid995</strain>
    </source>
</reference>
<name>A0ACD4PI14_9BACT</name>
<keyword evidence="2" id="KW-1185">Reference proteome</keyword>
<proteinExistence type="predicted"/>
<accession>A0ACD4PI14</accession>
<dbReference type="Proteomes" id="UP001213039">
    <property type="component" value="Chromosome"/>
</dbReference>
<sequence length="274" mass="32750">MKNARVYKLVNQDKENFLKEFNISEKQVQENNLFITDINLDENLFQVFTFIKNTINITISKLKKLNWETKNSKDFQYVDKTIKFEDKIKSLIEFEQFDDINDFVAKIMLVLLQNPRLIKSNKRFYLTFLLVLLKSLGYNFKLGDNFEKEFDLYYFFIALSNVDSNFILSDSFFSSERGDIDLSQLHKKVQERLHNNCSNISVKERHLQILSEIKEFLKEKMLINFDQNYEPNKLLIERKIILPTETDIEKAFDSLINSIEWERIYNKLISLSKI</sequence>
<gene>
    <name evidence="1" type="ORF">Me_995_000109</name>
</gene>